<organism evidence="1 2">
    <name type="scientific">Roseospira visakhapatnamensis</name>
    <dbReference type="NCBI Taxonomy" id="390880"/>
    <lineage>
        <taxon>Bacteria</taxon>
        <taxon>Pseudomonadati</taxon>
        <taxon>Pseudomonadota</taxon>
        <taxon>Alphaproteobacteria</taxon>
        <taxon>Rhodospirillales</taxon>
        <taxon>Rhodospirillaceae</taxon>
        <taxon>Roseospira</taxon>
    </lineage>
</organism>
<dbReference type="RefSeq" id="WP_184042596.1">
    <property type="nucleotide sequence ID" value="NZ_JACIGK010000003.1"/>
</dbReference>
<protein>
    <submittedName>
        <fullName evidence="1">Tetratricopeptide (TPR) repeat protein</fullName>
    </submittedName>
</protein>
<name>A0A7W6RAL7_9PROT</name>
<dbReference type="Proteomes" id="UP000554286">
    <property type="component" value="Unassembled WGS sequence"/>
</dbReference>
<keyword evidence="2" id="KW-1185">Reference proteome</keyword>
<evidence type="ECO:0000313" key="1">
    <source>
        <dbReference type="EMBL" id="MBB4264967.1"/>
    </source>
</evidence>
<proteinExistence type="predicted"/>
<dbReference type="InterPro" id="IPR019734">
    <property type="entry name" value="TPR_rpt"/>
</dbReference>
<dbReference type="Pfam" id="PF14559">
    <property type="entry name" value="TPR_19"/>
    <property type="match status" value="1"/>
</dbReference>
<dbReference type="EMBL" id="JACIGK010000003">
    <property type="protein sequence ID" value="MBB4264967.1"/>
    <property type="molecule type" value="Genomic_DNA"/>
</dbReference>
<accession>A0A7W6RAL7</accession>
<dbReference type="InterPro" id="IPR011990">
    <property type="entry name" value="TPR-like_helical_dom_sf"/>
</dbReference>
<evidence type="ECO:0000313" key="2">
    <source>
        <dbReference type="Proteomes" id="UP000554286"/>
    </source>
</evidence>
<dbReference type="Gene3D" id="1.25.40.10">
    <property type="entry name" value="Tetratricopeptide repeat domain"/>
    <property type="match status" value="1"/>
</dbReference>
<reference evidence="1 2" key="1">
    <citation type="submission" date="2020-08" db="EMBL/GenBank/DDBJ databases">
        <title>Genome sequencing of Purple Non-Sulfur Bacteria from various extreme environments.</title>
        <authorList>
            <person name="Mayer M."/>
        </authorList>
    </citation>
    <scope>NUCLEOTIDE SEQUENCE [LARGE SCALE GENOMIC DNA]</scope>
    <source>
        <strain evidence="1 2">JA131</strain>
    </source>
</reference>
<dbReference type="SUPFAM" id="SSF48452">
    <property type="entry name" value="TPR-like"/>
    <property type="match status" value="1"/>
</dbReference>
<sequence>MLALTMAATGTPALAVDLPVEDPPAAYAQCMDLARTRPRQGFEVAVTWQGLGGGEAARHCAAVALLGLGQHAEAATRLETLAQGSRQPLPLRLDLLAQAATAWMLARDPARADAVLTTALEIADRSGAEARALVPDLLIDRATARAAAGAVLQAARDLDRVLDAQPNNLEARALRASALRQAGSLAAAEADAAAVLAADPTHAGALLETGNIQRLSGRPDQARATWLRLLEVAPEAPEAQAARDNLAALDVPAEN</sequence>
<gene>
    <name evidence="1" type="ORF">GGD89_000578</name>
</gene>
<dbReference type="SMART" id="SM00028">
    <property type="entry name" value="TPR"/>
    <property type="match status" value="4"/>
</dbReference>
<comment type="caution">
    <text evidence="1">The sequence shown here is derived from an EMBL/GenBank/DDBJ whole genome shotgun (WGS) entry which is preliminary data.</text>
</comment>
<dbReference type="AlphaFoldDB" id="A0A7W6RAL7"/>